<accession>A0A7T0LJH4</accession>
<dbReference type="KEGG" id="arep:ID810_09235"/>
<evidence type="ECO:0000256" key="2">
    <source>
        <dbReference type="SAM" id="Phobius"/>
    </source>
</evidence>
<keyword evidence="4" id="KW-1185">Reference proteome</keyword>
<feature type="region of interest" description="Disordered" evidence="1">
    <location>
        <begin position="1"/>
        <end position="29"/>
    </location>
</feature>
<gene>
    <name evidence="3" type="ORF">ID810_09235</name>
</gene>
<feature type="transmembrane region" description="Helical" evidence="2">
    <location>
        <begin position="88"/>
        <end position="107"/>
    </location>
</feature>
<dbReference type="Proteomes" id="UP000594637">
    <property type="component" value="Chromosome"/>
</dbReference>
<evidence type="ECO:0000313" key="4">
    <source>
        <dbReference type="Proteomes" id="UP000594637"/>
    </source>
</evidence>
<reference evidence="3 4" key="1">
    <citation type="submission" date="2020-11" db="EMBL/GenBank/DDBJ databases">
        <title>Actinomyces sp. ZJ750.</title>
        <authorList>
            <person name="Zhou J."/>
        </authorList>
    </citation>
    <scope>NUCLEOTIDE SEQUENCE [LARGE SCALE GENOMIC DNA]</scope>
    <source>
        <strain evidence="3 4">ZJ750</strain>
    </source>
</reference>
<organism evidence="3 4">
    <name type="scientific">Actinomyces respiraculi</name>
    <dbReference type="NCBI Taxonomy" id="2744574"/>
    <lineage>
        <taxon>Bacteria</taxon>
        <taxon>Bacillati</taxon>
        <taxon>Actinomycetota</taxon>
        <taxon>Actinomycetes</taxon>
        <taxon>Actinomycetales</taxon>
        <taxon>Actinomycetaceae</taxon>
        <taxon>Actinomyces</taxon>
    </lineage>
</organism>
<evidence type="ECO:0000313" key="3">
    <source>
        <dbReference type="EMBL" id="QPL04921.1"/>
    </source>
</evidence>
<feature type="transmembrane region" description="Helical" evidence="2">
    <location>
        <begin position="62"/>
        <end position="81"/>
    </location>
</feature>
<dbReference type="AlphaFoldDB" id="A0A7T0LJH4"/>
<evidence type="ECO:0000256" key="1">
    <source>
        <dbReference type="SAM" id="MobiDB-lite"/>
    </source>
</evidence>
<keyword evidence="2" id="KW-0472">Membrane</keyword>
<name>A0A7T0LJH4_9ACTO</name>
<feature type="compositionally biased region" description="Low complexity" evidence="1">
    <location>
        <begin position="10"/>
        <end position="29"/>
    </location>
</feature>
<keyword evidence="2" id="KW-1133">Transmembrane helix</keyword>
<sequence length="153" mass="15069">MSAGFPSVTASASSSPAAGAFGSSEPATSAFGSSSTSADGFGSQPGAGFGATATTPTTAPVALLYGSIAASVVGIGVALLLPTLVGGAIGWVLAALVGLGLSTFFTVRNAQRQANPWYLYYGWHTVVYRASVVVALVAVVVAAGRLALVLGRM</sequence>
<protein>
    <submittedName>
        <fullName evidence="3">Uncharacterized protein</fullName>
    </submittedName>
</protein>
<proteinExistence type="predicted"/>
<keyword evidence="2" id="KW-0812">Transmembrane</keyword>
<dbReference type="RefSeq" id="WP_166855957.1">
    <property type="nucleotide sequence ID" value="NZ_CP063989.1"/>
</dbReference>
<dbReference type="EMBL" id="CP063989">
    <property type="protein sequence ID" value="QPL04921.1"/>
    <property type="molecule type" value="Genomic_DNA"/>
</dbReference>
<feature type="transmembrane region" description="Helical" evidence="2">
    <location>
        <begin position="127"/>
        <end position="148"/>
    </location>
</feature>